<organism evidence="2 3">
    <name type="scientific">Cerasicoccus arenae</name>
    <dbReference type="NCBI Taxonomy" id="424488"/>
    <lineage>
        <taxon>Bacteria</taxon>
        <taxon>Pseudomonadati</taxon>
        <taxon>Verrucomicrobiota</taxon>
        <taxon>Opitutia</taxon>
        <taxon>Puniceicoccales</taxon>
        <taxon>Cerasicoccaceae</taxon>
        <taxon>Cerasicoccus</taxon>
    </lineage>
</organism>
<dbReference type="EMBL" id="BMXG01000004">
    <property type="protein sequence ID" value="GHB95300.1"/>
    <property type="molecule type" value="Genomic_DNA"/>
</dbReference>
<evidence type="ECO:0000313" key="2">
    <source>
        <dbReference type="EMBL" id="GHB95300.1"/>
    </source>
</evidence>
<dbReference type="InterPro" id="IPR001296">
    <property type="entry name" value="Glyco_trans_1"/>
</dbReference>
<dbReference type="Pfam" id="PF00534">
    <property type="entry name" value="Glycos_transf_1"/>
    <property type="match status" value="1"/>
</dbReference>
<reference evidence="2" key="1">
    <citation type="journal article" date="2014" name="Int. J. Syst. Evol. Microbiol.">
        <title>Complete genome sequence of Corynebacterium casei LMG S-19264T (=DSM 44701T), isolated from a smear-ripened cheese.</title>
        <authorList>
            <consortium name="US DOE Joint Genome Institute (JGI-PGF)"/>
            <person name="Walter F."/>
            <person name="Albersmeier A."/>
            <person name="Kalinowski J."/>
            <person name="Ruckert C."/>
        </authorList>
    </citation>
    <scope>NUCLEOTIDE SEQUENCE</scope>
    <source>
        <strain evidence="2">KCTC 12870</strain>
    </source>
</reference>
<dbReference type="RefSeq" id="WP_189512253.1">
    <property type="nucleotide sequence ID" value="NZ_BMXG01000004.1"/>
</dbReference>
<evidence type="ECO:0000313" key="3">
    <source>
        <dbReference type="Proteomes" id="UP000642829"/>
    </source>
</evidence>
<name>A0A8J3D9Z6_9BACT</name>
<sequence length="409" mass="45608">MNVLLAHPTGNNFVREAAIGLQDASLLKELHLSIAACGNNAVAKISKLPGFSELARRTYPAELAPVLHLHPWREAVRLIASRMHWVSLLRHEFGWASVDACYQHFDRQVSNRLKQNDKISCVYAYEDGALETFRVAQKRDLRRVYDLPIAHWQASRRIMEEEAERLPNWRPTLSGVQDSKDKYLRKEEELSLAECIVCPSTFVADSIPEEIRKGKQVRVIPFGSPTGIIPHTSTKSENDKLRVLFAGSMSQRKGLGDLMTAMSLLDSAQFELHVMGSPLAPMEFYHQAYPNFIHYSPRPHDQVLALMKTCDVLVLPSLVEGRALVQQEALACGLPIIVTANAGAPDLVEDGQAGFLVPIRSPESIADKLLLLKQHPERLKAMKTAAPIKAATVSWKSYRQGIVDAVLSL</sequence>
<dbReference type="SUPFAM" id="SSF53756">
    <property type="entry name" value="UDP-Glycosyltransferase/glycogen phosphorylase"/>
    <property type="match status" value="1"/>
</dbReference>
<dbReference type="GO" id="GO:0016757">
    <property type="term" value="F:glycosyltransferase activity"/>
    <property type="evidence" value="ECO:0007669"/>
    <property type="project" value="InterPro"/>
</dbReference>
<dbReference type="AlphaFoldDB" id="A0A8J3D9Z6"/>
<feature type="domain" description="Glycosyl transferase family 1" evidence="1">
    <location>
        <begin position="235"/>
        <end position="386"/>
    </location>
</feature>
<comment type="caution">
    <text evidence="2">The sequence shown here is derived from an EMBL/GenBank/DDBJ whole genome shotgun (WGS) entry which is preliminary data.</text>
</comment>
<dbReference type="Gene3D" id="3.40.50.2000">
    <property type="entry name" value="Glycogen Phosphorylase B"/>
    <property type="match status" value="2"/>
</dbReference>
<accession>A0A8J3D9Z6</accession>
<gene>
    <name evidence="2" type="ORF">GCM10007047_08750</name>
</gene>
<keyword evidence="3" id="KW-1185">Reference proteome</keyword>
<dbReference type="PANTHER" id="PTHR12526">
    <property type="entry name" value="GLYCOSYLTRANSFERASE"/>
    <property type="match status" value="1"/>
</dbReference>
<proteinExistence type="predicted"/>
<evidence type="ECO:0000259" key="1">
    <source>
        <dbReference type="Pfam" id="PF00534"/>
    </source>
</evidence>
<reference evidence="2" key="2">
    <citation type="submission" date="2020-09" db="EMBL/GenBank/DDBJ databases">
        <authorList>
            <person name="Sun Q."/>
            <person name="Kim S."/>
        </authorList>
    </citation>
    <scope>NUCLEOTIDE SEQUENCE</scope>
    <source>
        <strain evidence="2">KCTC 12870</strain>
    </source>
</reference>
<dbReference type="Proteomes" id="UP000642829">
    <property type="component" value="Unassembled WGS sequence"/>
</dbReference>
<protein>
    <recommendedName>
        <fullName evidence="1">Glycosyl transferase family 1 domain-containing protein</fullName>
    </recommendedName>
</protein>